<dbReference type="AlphaFoldDB" id="A0A542DVE9"/>
<evidence type="ECO:0000259" key="1">
    <source>
        <dbReference type="SMART" id="SM00833"/>
    </source>
</evidence>
<accession>A0A542DVE9</accession>
<dbReference type="Pfam" id="PF07683">
    <property type="entry name" value="CobW_C"/>
    <property type="match status" value="1"/>
</dbReference>
<dbReference type="RefSeq" id="WP_141845780.1">
    <property type="nucleotide sequence ID" value="NZ_BAAAPR010000018.1"/>
</dbReference>
<dbReference type="InterPro" id="IPR011629">
    <property type="entry name" value="CobW-like_C"/>
</dbReference>
<dbReference type="OrthoDB" id="9808822at2"/>
<dbReference type="Gene3D" id="3.40.50.300">
    <property type="entry name" value="P-loop containing nucleotide triphosphate hydrolases"/>
    <property type="match status" value="1"/>
</dbReference>
<evidence type="ECO:0000313" key="2">
    <source>
        <dbReference type="EMBL" id="TQJ07026.1"/>
    </source>
</evidence>
<protein>
    <submittedName>
        <fullName evidence="2">G3E family GTPase</fullName>
    </submittedName>
</protein>
<evidence type="ECO:0000313" key="3">
    <source>
        <dbReference type="Proteomes" id="UP000317893"/>
    </source>
</evidence>
<dbReference type="InterPro" id="IPR027417">
    <property type="entry name" value="P-loop_NTPase"/>
</dbReference>
<dbReference type="Proteomes" id="UP000317893">
    <property type="component" value="Unassembled WGS sequence"/>
</dbReference>
<comment type="caution">
    <text evidence="2">The sequence shown here is derived from an EMBL/GenBank/DDBJ whole genome shotgun (WGS) entry which is preliminary data.</text>
</comment>
<sequence>MRTGLVVVTGVDPTAIDATLVALAWDLPRAVTVRHRIDPEEQLLTRVVSDATGVIERQVTHLEHACVTCALREDVLPTIGRLARDPRWDTVVSALPAGFGADHLCAVLGRDAGLARWVRVAGVVATLAADDAEDVLLGSDLLAEHGWHTGPDDRRGLGEVACAQVELADLVVLHGRHRAAARDLVAALARPDTLVLAGVDQLDGPALAARRHSPREAAAWRSPVVDAPVPPLRRGSLAWRIDLSTTRPFHPDRLAEDVARLGGGRHRSRGCFWVPTRPGDAHEWSGAGGQLSIGHLQRWGVRPPRTRLLLTGLGRVPTSLVEAFEDLLVRPEDETGRARPWAVVEDGLEPWLGDIRDVA</sequence>
<proteinExistence type="predicted"/>
<dbReference type="PANTHER" id="PTHR43603:SF1">
    <property type="entry name" value="ZINC-REGULATED GTPASE METALLOPROTEIN ACTIVATOR 1"/>
    <property type="match status" value="1"/>
</dbReference>
<keyword evidence="3" id="KW-1185">Reference proteome</keyword>
<organism evidence="2 3">
    <name type="scientific">Lapillicoccus jejuensis</name>
    <dbReference type="NCBI Taxonomy" id="402171"/>
    <lineage>
        <taxon>Bacteria</taxon>
        <taxon>Bacillati</taxon>
        <taxon>Actinomycetota</taxon>
        <taxon>Actinomycetes</taxon>
        <taxon>Micrococcales</taxon>
        <taxon>Intrasporangiaceae</taxon>
        <taxon>Lapillicoccus</taxon>
    </lineage>
</organism>
<gene>
    <name evidence="2" type="ORF">FB458_0072</name>
</gene>
<dbReference type="EMBL" id="VFMN01000001">
    <property type="protein sequence ID" value="TQJ07026.1"/>
    <property type="molecule type" value="Genomic_DNA"/>
</dbReference>
<feature type="domain" description="CobW C-terminal" evidence="1">
    <location>
        <begin position="238"/>
        <end position="328"/>
    </location>
</feature>
<dbReference type="InterPro" id="IPR051927">
    <property type="entry name" value="Zn_Chap_cDPG_Synth"/>
</dbReference>
<dbReference type="SMART" id="SM00833">
    <property type="entry name" value="CobW_C"/>
    <property type="match status" value="1"/>
</dbReference>
<dbReference type="SUPFAM" id="SSF90002">
    <property type="entry name" value="Hypothetical protein YjiA, C-terminal domain"/>
    <property type="match status" value="1"/>
</dbReference>
<dbReference type="PANTHER" id="PTHR43603">
    <property type="entry name" value="COBW DOMAIN-CONTAINING PROTEIN DDB_G0274527"/>
    <property type="match status" value="1"/>
</dbReference>
<reference evidence="2 3" key="1">
    <citation type="submission" date="2019-06" db="EMBL/GenBank/DDBJ databases">
        <title>Sequencing the genomes of 1000 actinobacteria strains.</title>
        <authorList>
            <person name="Klenk H.-P."/>
        </authorList>
    </citation>
    <scope>NUCLEOTIDE SEQUENCE [LARGE SCALE GENOMIC DNA]</scope>
    <source>
        <strain evidence="2 3">DSM 18607</strain>
    </source>
</reference>
<name>A0A542DVE9_9MICO</name>